<evidence type="ECO:0000313" key="2">
    <source>
        <dbReference type="EMBL" id="SDQ44543.1"/>
    </source>
</evidence>
<accession>A0A1H1AY28</accession>
<evidence type="ECO:0000313" key="3">
    <source>
        <dbReference type="Proteomes" id="UP000198848"/>
    </source>
</evidence>
<gene>
    <name evidence="2" type="ORF">SAMN04489842_0850</name>
</gene>
<sequence>MSGPGSAIGDATGDATATTLDESDANPPLFLLEHEFGIDIYEATPEAILRIGETDDSHWVVAMADSDDPIETTVTVSDGRKAVSSETVGLSRTSYVALVLRDPVANTVRLEWGENHEWSRSVPTRLIDCNSSNDSLLVDPDGDVERTGETTNQDC</sequence>
<dbReference type="EMBL" id="FNLC01000001">
    <property type="protein sequence ID" value="SDQ44543.1"/>
    <property type="molecule type" value="Genomic_DNA"/>
</dbReference>
<protein>
    <submittedName>
        <fullName evidence="2">Uncharacterized protein</fullName>
    </submittedName>
</protein>
<proteinExistence type="predicted"/>
<reference evidence="3" key="1">
    <citation type="submission" date="2016-10" db="EMBL/GenBank/DDBJ databases">
        <authorList>
            <person name="Varghese N."/>
            <person name="Submissions S."/>
        </authorList>
    </citation>
    <scope>NUCLEOTIDE SEQUENCE [LARGE SCALE GENOMIC DNA]</scope>
    <source>
        <strain evidence="3">DSM 24767</strain>
    </source>
</reference>
<dbReference type="OrthoDB" id="384384at2157"/>
<name>A0A1H1AY28_NATTX</name>
<feature type="region of interest" description="Disordered" evidence="1">
    <location>
        <begin position="1"/>
        <end position="22"/>
    </location>
</feature>
<feature type="compositionally biased region" description="Low complexity" evidence="1">
    <location>
        <begin position="7"/>
        <end position="19"/>
    </location>
</feature>
<dbReference type="RefSeq" id="WP_090377793.1">
    <property type="nucleotide sequence ID" value="NZ_FNLC01000001.1"/>
</dbReference>
<evidence type="ECO:0000256" key="1">
    <source>
        <dbReference type="SAM" id="MobiDB-lite"/>
    </source>
</evidence>
<keyword evidence="3" id="KW-1185">Reference proteome</keyword>
<dbReference type="Proteomes" id="UP000198848">
    <property type="component" value="Unassembled WGS sequence"/>
</dbReference>
<organism evidence="2 3">
    <name type="scientific">Natronobacterium texcoconense</name>
    <dbReference type="NCBI Taxonomy" id="1095778"/>
    <lineage>
        <taxon>Archaea</taxon>
        <taxon>Methanobacteriati</taxon>
        <taxon>Methanobacteriota</taxon>
        <taxon>Stenosarchaea group</taxon>
        <taxon>Halobacteria</taxon>
        <taxon>Halobacteriales</taxon>
        <taxon>Natrialbaceae</taxon>
        <taxon>Natronobacterium</taxon>
    </lineage>
</organism>
<dbReference type="AlphaFoldDB" id="A0A1H1AY28"/>